<evidence type="ECO:0000313" key="5">
    <source>
        <dbReference type="EMBL" id="MFE8699416.1"/>
    </source>
</evidence>
<comment type="caution">
    <text evidence="5">The sequence shown here is derived from an EMBL/GenBank/DDBJ whole genome shotgun (WGS) entry which is preliminary data.</text>
</comment>
<dbReference type="InterPro" id="IPR047201">
    <property type="entry name" value="ERI-1_3'hExo-like"/>
</dbReference>
<gene>
    <name evidence="5" type="ORF">ACFYKX_02135</name>
</gene>
<keyword evidence="3 5" id="KW-0269">Exonuclease</keyword>
<evidence type="ECO:0000259" key="4">
    <source>
        <dbReference type="SMART" id="SM00479"/>
    </source>
</evidence>
<dbReference type="InterPro" id="IPR013520">
    <property type="entry name" value="Ribonucl_H"/>
</dbReference>
<dbReference type="SMART" id="SM00479">
    <property type="entry name" value="EXOIII"/>
    <property type="match status" value="1"/>
</dbReference>
<dbReference type="CDD" id="cd06133">
    <property type="entry name" value="ERI-1_3'hExo_like"/>
    <property type="match status" value="1"/>
</dbReference>
<evidence type="ECO:0000256" key="1">
    <source>
        <dbReference type="ARBA" id="ARBA00022722"/>
    </source>
</evidence>
<dbReference type="GO" id="GO:0004527">
    <property type="term" value="F:exonuclease activity"/>
    <property type="evidence" value="ECO:0007669"/>
    <property type="project" value="UniProtKB-KW"/>
</dbReference>
<feature type="domain" description="Exonuclease" evidence="4">
    <location>
        <begin position="6"/>
        <end position="186"/>
    </location>
</feature>
<dbReference type="InterPro" id="IPR051274">
    <property type="entry name" value="3-5_Exoribonuclease"/>
</dbReference>
<sequence>MADLKQLVFFDFEMLCSNRGMLFEDMEAIRLGAVKYDIETEQISYFDRYIRPRNLQPLSNFCKKLTGIQDEDLVDAHLFKEVFADFLTWVGGIKRSRFFSWSKSDITRLELDGKAHQISTTTIDKIQKRYVDFQAIFTKRVTKTQFSVENALKLYDLPFIGEKHNPMYDAYNTLVIYLNFLKRPMKSDLIMLQQFILDTVPNDNTELNAHVRITLQKDIDNYVKELKDMYKMKDGHTIIKKTQRLVEKYENILMNRSSSFCPELIKSVRNLTEYYHELTFSYNEHNVHSSRIMILDEHLIKKVKRLALSS</sequence>
<keyword evidence="1" id="KW-0540">Nuclease</keyword>
<keyword evidence="2" id="KW-0378">Hydrolase</keyword>
<dbReference type="InterPro" id="IPR036397">
    <property type="entry name" value="RNaseH_sf"/>
</dbReference>
<organism evidence="5 6">
    <name type="scientific">Cytobacillus spartinae</name>
    <dbReference type="NCBI Taxonomy" id="3299023"/>
    <lineage>
        <taxon>Bacteria</taxon>
        <taxon>Bacillati</taxon>
        <taxon>Bacillota</taxon>
        <taxon>Bacilli</taxon>
        <taxon>Bacillales</taxon>
        <taxon>Bacillaceae</taxon>
        <taxon>Cytobacillus</taxon>
    </lineage>
</organism>
<keyword evidence="6" id="KW-1185">Reference proteome</keyword>
<dbReference type="EMBL" id="JBIACK010000001">
    <property type="protein sequence ID" value="MFE8699416.1"/>
    <property type="molecule type" value="Genomic_DNA"/>
</dbReference>
<dbReference type="SUPFAM" id="SSF53098">
    <property type="entry name" value="Ribonuclease H-like"/>
    <property type="match status" value="1"/>
</dbReference>
<dbReference type="PANTHER" id="PTHR23044">
    <property type="entry name" value="3'-5' EXONUCLEASE ERI1-RELATED"/>
    <property type="match status" value="1"/>
</dbReference>
<accession>A0ABW6K5F6</accession>
<dbReference type="PANTHER" id="PTHR23044:SF61">
    <property type="entry name" value="3'-5' EXORIBONUCLEASE 1-RELATED"/>
    <property type="match status" value="1"/>
</dbReference>
<reference evidence="5 6" key="1">
    <citation type="submission" date="2024-08" db="EMBL/GenBank/DDBJ databases">
        <title>Two novel Cytobacillus novel species.</title>
        <authorList>
            <person name="Liu G."/>
        </authorList>
    </citation>
    <scope>NUCLEOTIDE SEQUENCE [LARGE SCALE GENOMIC DNA]</scope>
    <source>
        <strain evidence="5 6">FJAT-54145</strain>
    </source>
</reference>
<protein>
    <submittedName>
        <fullName evidence="5">Exonuclease domain-containing protein</fullName>
    </submittedName>
</protein>
<name>A0ABW6K5F6_9BACI</name>
<dbReference type="RefSeq" id="WP_389357596.1">
    <property type="nucleotide sequence ID" value="NZ_JBIACK010000001.1"/>
</dbReference>
<dbReference type="Pfam" id="PF00929">
    <property type="entry name" value="RNase_T"/>
    <property type="match status" value="1"/>
</dbReference>
<proteinExistence type="predicted"/>
<evidence type="ECO:0000256" key="3">
    <source>
        <dbReference type="ARBA" id="ARBA00022839"/>
    </source>
</evidence>
<evidence type="ECO:0000313" key="6">
    <source>
        <dbReference type="Proteomes" id="UP001601059"/>
    </source>
</evidence>
<dbReference type="InterPro" id="IPR012337">
    <property type="entry name" value="RNaseH-like_sf"/>
</dbReference>
<dbReference type="Gene3D" id="3.30.420.10">
    <property type="entry name" value="Ribonuclease H-like superfamily/Ribonuclease H"/>
    <property type="match status" value="1"/>
</dbReference>
<dbReference type="Proteomes" id="UP001601059">
    <property type="component" value="Unassembled WGS sequence"/>
</dbReference>
<evidence type="ECO:0000256" key="2">
    <source>
        <dbReference type="ARBA" id="ARBA00022801"/>
    </source>
</evidence>